<accession>V5BQ94</accession>
<protein>
    <submittedName>
        <fullName evidence="2">Uncharacterized protein</fullName>
    </submittedName>
</protein>
<dbReference type="STRING" id="1116472.MGMO_177c00190"/>
<dbReference type="AlphaFoldDB" id="V5BQ94"/>
<comment type="caution">
    <text evidence="2">The sequence shown here is derived from an EMBL/GenBank/DDBJ whole genome shotgun (WGS) entry which is preliminary data.</text>
</comment>
<feature type="chain" id="PRO_5004731756" evidence="1">
    <location>
        <begin position="22"/>
        <end position="103"/>
    </location>
</feature>
<keyword evidence="1" id="KW-0732">Signal</keyword>
<evidence type="ECO:0000256" key="1">
    <source>
        <dbReference type="SAM" id="SignalP"/>
    </source>
</evidence>
<dbReference type="EMBL" id="AYLO01000162">
    <property type="protein sequence ID" value="ESS66728.1"/>
    <property type="molecule type" value="Genomic_DNA"/>
</dbReference>
<dbReference type="RefSeq" id="WP_023496554.1">
    <property type="nucleotide sequence ID" value="NZ_AYLO01000162.1"/>
</dbReference>
<name>V5BQ94_9GAMM</name>
<organism evidence="2 3">
    <name type="scientific">Methyloglobulus morosus KoM1</name>
    <dbReference type="NCBI Taxonomy" id="1116472"/>
    <lineage>
        <taxon>Bacteria</taxon>
        <taxon>Pseudomonadati</taxon>
        <taxon>Pseudomonadota</taxon>
        <taxon>Gammaproteobacteria</taxon>
        <taxon>Methylococcales</taxon>
        <taxon>Methylococcaceae</taxon>
        <taxon>Methyloglobulus</taxon>
    </lineage>
</organism>
<dbReference type="Proteomes" id="UP000017842">
    <property type="component" value="Unassembled WGS sequence"/>
</dbReference>
<gene>
    <name evidence="2" type="ORF">MGMO_177c00190</name>
</gene>
<evidence type="ECO:0000313" key="3">
    <source>
        <dbReference type="Proteomes" id="UP000017842"/>
    </source>
</evidence>
<evidence type="ECO:0000313" key="2">
    <source>
        <dbReference type="EMBL" id="ESS66728.1"/>
    </source>
</evidence>
<dbReference type="eggNOG" id="COG0398">
    <property type="taxonomic scope" value="Bacteria"/>
</dbReference>
<keyword evidence="3" id="KW-1185">Reference proteome</keyword>
<feature type="signal peptide" evidence="1">
    <location>
        <begin position="1"/>
        <end position="21"/>
    </location>
</feature>
<sequence length="103" mass="11373">MKQKITLLGIMMLFLSGNTLALEPDWSSYKAVLGHVKPGSKNGAPLMLMDYTAIKSDGSLDKAYLELSAFKLGRLASREEKLAFLHQCLQYPGIENGRGSYAY</sequence>
<proteinExistence type="predicted"/>
<reference evidence="2 3" key="1">
    <citation type="journal article" date="2013" name="Genome Announc.">
        <title>Draft Genome Sequence of the Methanotrophic Gammaproteobacterium Methyloglobulus morosus DSM 22980 Strain KoM1.</title>
        <authorList>
            <person name="Poehlein A."/>
            <person name="Deutzmann J.S."/>
            <person name="Daniel R."/>
            <person name="Simeonova D.D."/>
        </authorList>
    </citation>
    <scope>NUCLEOTIDE SEQUENCE [LARGE SCALE GENOMIC DNA]</scope>
    <source>
        <strain evidence="2 3">KoM1</strain>
    </source>
</reference>